<dbReference type="PROSITE" id="PS51318">
    <property type="entry name" value="TAT"/>
    <property type="match status" value="1"/>
</dbReference>
<protein>
    <recommendedName>
        <fullName evidence="4">SGNH hydrolase-type esterase domain-containing protein</fullName>
    </recommendedName>
</protein>
<dbReference type="Proteomes" id="UP001157126">
    <property type="component" value="Unassembled WGS sequence"/>
</dbReference>
<evidence type="ECO:0000313" key="2">
    <source>
        <dbReference type="EMBL" id="GMA39372.1"/>
    </source>
</evidence>
<dbReference type="SUPFAM" id="SSF52266">
    <property type="entry name" value="SGNH hydrolase"/>
    <property type="match status" value="1"/>
</dbReference>
<comment type="caution">
    <text evidence="2">The sequence shown here is derived from an EMBL/GenBank/DDBJ whole genome shotgun (WGS) entry which is preliminary data.</text>
</comment>
<feature type="compositionally biased region" description="Polar residues" evidence="1">
    <location>
        <begin position="83"/>
        <end position="94"/>
    </location>
</feature>
<dbReference type="InterPro" id="IPR006311">
    <property type="entry name" value="TAT_signal"/>
</dbReference>
<feature type="region of interest" description="Disordered" evidence="1">
    <location>
        <begin position="45"/>
        <end position="99"/>
    </location>
</feature>
<evidence type="ECO:0000256" key="1">
    <source>
        <dbReference type="SAM" id="MobiDB-lite"/>
    </source>
</evidence>
<dbReference type="Gene3D" id="3.40.50.1110">
    <property type="entry name" value="SGNH hydrolase"/>
    <property type="match status" value="1"/>
</dbReference>
<organism evidence="2 3">
    <name type="scientific">Mobilicoccus caccae</name>
    <dbReference type="NCBI Taxonomy" id="1859295"/>
    <lineage>
        <taxon>Bacteria</taxon>
        <taxon>Bacillati</taxon>
        <taxon>Actinomycetota</taxon>
        <taxon>Actinomycetes</taxon>
        <taxon>Micrococcales</taxon>
        <taxon>Dermatophilaceae</taxon>
        <taxon>Mobilicoccus</taxon>
    </lineage>
</organism>
<dbReference type="EMBL" id="BSUO01000001">
    <property type="protein sequence ID" value="GMA39372.1"/>
    <property type="molecule type" value="Genomic_DNA"/>
</dbReference>
<accession>A0ABQ6IN54</accession>
<dbReference type="RefSeq" id="WP_284303302.1">
    <property type="nucleotide sequence ID" value="NZ_BSUO01000001.1"/>
</dbReference>
<name>A0ABQ6IN54_9MICO</name>
<evidence type="ECO:0008006" key="4">
    <source>
        <dbReference type="Google" id="ProtNLM"/>
    </source>
</evidence>
<reference evidence="3" key="1">
    <citation type="journal article" date="2019" name="Int. J. Syst. Evol. Microbiol.">
        <title>The Global Catalogue of Microorganisms (GCM) 10K type strain sequencing project: providing services to taxonomists for standard genome sequencing and annotation.</title>
        <authorList>
            <consortium name="The Broad Institute Genomics Platform"/>
            <consortium name="The Broad Institute Genome Sequencing Center for Infectious Disease"/>
            <person name="Wu L."/>
            <person name="Ma J."/>
        </authorList>
    </citation>
    <scope>NUCLEOTIDE SEQUENCE [LARGE SCALE GENOMIC DNA]</scope>
    <source>
        <strain evidence="3">NBRC 113072</strain>
    </source>
</reference>
<evidence type="ECO:0000313" key="3">
    <source>
        <dbReference type="Proteomes" id="UP001157126"/>
    </source>
</evidence>
<proteinExistence type="predicted"/>
<keyword evidence="3" id="KW-1185">Reference proteome</keyword>
<gene>
    <name evidence="2" type="ORF">GCM10025883_14170</name>
</gene>
<sequence length="269" mass="27783">MAAHTSHIGAHLPHEGLGRRNVLVLGGLGAAGLLGARVSATLATGNPRSRAAGPEAGLPTPPAPPAPGTPPQEPVSSGAIGPWQNSTHSTSTPAEDQAAATGEGIHLIGDSIATRLLPVLQERLAGRPLSYDVWNGRPTAPALEDLARAVAEDRLAPTVVAVLGSNDIFDPWPFAAQIHRAREIVGGRRLLWVTPFVSRPSARSADLRNSAVLGLALERAAAAGQIELVRWFELLARSADRVDDLAEDGVHPTGVGSAALADLVLTTLG</sequence>
<dbReference type="InterPro" id="IPR036514">
    <property type="entry name" value="SGNH_hydro_sf"/>
</dbReference>
<feature type="compositionally biased region" description="Pro residues" evidence="1">
    <location>
        <begin position="59"/>
        <end position="73"/>
    </location>
</feature>